<evidence type="ECO:0000259" key="1">
    <source>
        <dbReference type="Pfam" id="PF12973"/>
    </source>
</evidence>
<dbReference type="InterPro" id="IPR025979">
    <property type="entry name" value="ChrR-like_cupin_dom"/>
</dbReference>
<dbReference type="AlphaFoldDB" id="A0AA41X254"/>
<sequence>MINFHPTDKQLRQFAEGNISSAMALVVAAHCDMCSHCQEKVDEVNVELAQDIENIAAHEMTDPAFEKMLAEITAKPMIDTRPAIVPKIELDGRFFDVPRPLRRYVRNTGNWSKLLGKVWQAPVDIGEAGAAHFIFMENGGQVPEHTHRGNELTLVVNGEFSDGLADYDTGDFLVMDNEHIHSPHSNNKDGCLVFSIVDEPLHFTSGLARLLNPFSHLFFK</sequence>
<gene>
    <name evidence="2" type="ORF">NLF92_08505</name>
</gene>
<reference evidence="2" key="1">
    <citation type="submission" date="2022-07" db="EMBL/GenBank/DDBJ databases">
        <title>Characterization of the Novel Bacterium Alteromonas immobilis LMIT006 and Alteromonas gregis LMIT007.</title>
        <authorList>
            <person name="Lin X."/>
        </authorList>
    </citation>
    <scope>NUCLEOTIDE SEQUENCE</scope>
    <source>
        <strain evidence="2">LMIT007</strain>
    </source>
</reference>
<organism evidence="2 3">
    <name type="scientific">Opacimonas viscosa</name>
    <dbReference type="NCBI Taxonomy" id="2961944"/>
    <lineage>
        <taxon>Bacteria</taxon>
        <taxon>Pseudomonadati</taxon>
        <taxon>Pseudomonadota</taxon>
        <taxon>Gammaproteobacteria</taxon>
        <taxon>Alteromonadales</taxon>
        <taxon>Alteromonadaceae</taxon>
        <taxon>Opacimonas</taxon>
    </lineage>
</organism>
<evidence type="ECO:0000313" key="3">
    <source>
        <dbReference type="Proteomes" id="UP001165413"/>
    </source>
</evidence>
<dbReference type="InterPro" id="IPR014710">
    <property type="entry name" value="RmlC-like_jellyroll"/>
</dbReference>
<dbReference type="InterPro" id="IPR011051">
    <property type="entry name" value="RmlC_Cupin_sf"/>
</dbReference>
<accession>A0AA41X254</accession>
<dbReference type="CDD" id="cd20301">
    <property type="entry name" value="cupin_ChrR"/>
    <property type="match status" value="1"/>
</dbReference>
<keyword evidence="3" id="KW-1185">Reference proteome</keyword>
<proteinExistence type="predicted"/>
<dbReference type="Proteomes" id="UP001165413">
    <property type="component" value="Unassembled WGS sequence"/>
</dbReference>
<dbReference type="InterPro" id="IPR041916">
    <property type="entry name" value="Anti_sigma_zinc_sf"/>
</dbReference>
<feature type="domain" description="ChrR-like cupin" evidence="1">
    <location>
        <begin position="110"/>
        <end position="194"/>
    </location>
</feature>
<evidence type="ECO:0000313" key="2">
    <source>
        <dbReference type="EMBL" id="MCP3428986.1"/>
    </source>
</evidence>
<comment type="caution">
    <text evidence="2">The sequence shown here is derived from an EMBL/GenBank/DDBJ whole genome shotgun (WGS) entry which is preliminary data.</text>
</comment>
<dbReference type="InterPro" id="IPR012807">
    <property type="entry name" value="Anti-sigma_ChrR"/>
</dbReference>
<dbReference type="RefSeq" id="WP_254100818.1">
    <property type="nucleotide sequence ID" value="NZ_JANATA010000013.1"/>
</dbReference>
<protein>
    <submittedName>
        <fullName evidence="2">ChrR family anti-sigma-E factor</fullName>
    </submittedName>
</protein>
<name>A0AA41X254_9ALTE</name>
<dbReference type="SUPFAM" id="SSF51182">
    <property type="entry name" value="RmlC-like cupins"/>
    <property type="match status" value="1"/>
</dbReference>
<dbReference type="EMBL" id="JANATA010000013">
    <property type="protein sequence ID" value="MCP3428986.1"/>
    <property type="molecule type" value="Genomic_DNA"/>
</dbReference>
<dbReference type="NCBIfam" id="TIGR02451">
    <property type="entry name" value="anti_sig_ChrR"/>
    <property type="match status" value="1"/>
</dbReference>
<dbReference type="Gene3D" id="1.10.10.1320">
    <property type="entry name" value="Anti-sigma factor, zinc-finger domain"/>
    <property type="match status" value="1"/>
</dbReference>
<dbReference type="Gene3D" id="2.60.120.10">
    <property type="entry name" value="Jelly Rolls"/>
    <property type="match status" value="1"/>
</dbReference>
<dbReference type="Pfam" id="PF12973">
    <property type="entry name" value="Cupin_7"/>
    <property type="match status" value="1"/>
</dbReference>